<dbReference type="InterPro" id="IPR038594">
    <property type="entry name" value="SepF-like_sf"/>
</dbReference>
<dbReference type="Gene3D" id="3.30.110.150">
    <property type="entry name" value="SepF-like protein"/>
    <property type="match status" value="1"/>
</dbReference>
<accession>A0A2S5RE05</accession>
<dbReference type="Proteomes" id="UP000237865">
    <property type="component" value="Unassembled WGS sequence"/>
</dbReference>
<keyword evidence="1 5" id="KW-0132">Cell division</keyword>
<evidence type="ECO:0000256" key="4">
    <source>
        <dbReference type="ARBA" id="ARBA00044936"/>
    </source>
</evidence>
<dbReference type="PANTHER" id="PTHR35798:SF1">
    <property type="entry name" value="CELL DIVISION PROTEIN SEPF"/>
    <property type="match status" value="1"/>
</dbReference>
<evidence type="ECO:0000256" key="1">
    <source>
        <dbReference type="ARBA" id="ARBA00022618"/>
    </source>
</evidence>
<keyword evidence="6" id="KW-1185">Reference proteome</keyword>
<evidence type="ECO:0000256" key="3">
    <source>
        <dbReference type="ARBA" id="ARBA00023306"/>
    </source>
</evidence>
<protein>
    <submittedName>
        <fullName evidence="5">Cell division protein SepF</fullName>
    </submittedName>
</protein>
<evidence type="ECO:0000256" key="2">
    <source>
        <dbReference type="ARBA" id="ARBA00023210"/>
    </source>
</evidence>
<comment type="function">
    <text evidence="4">Cell division protein that is part of the divisome complex and is recruited early to the Z-ring. Probably stimulates Z-ring formation, perhaps through the cross-linking of FtsZ protofilaments. Its function overlaps with FtsA.</text>
</comment>
<sequence length="138" mass="16126">MMTSQHSWSKVYMKKFLNLFKHKTEQPIVHNQFSSNSIHDNEDFATFREGVQTQEQQAASTIQKDVKRKTPIFTPTSFSTIRPIVDELIEYKIVLVDLSRLSPTDKVRTIDFITGVMYGLDGEYSKVENKIYKFITRK</sequence>
<keyword evidence="3" id="KW-0131">Cell cycle</keyword>
<dbReference type="AlphaFoldDB" id="A0A2S5RE05"/>
<dbReference type="PANTHER" id="PTHR35798">
    <property type="entry name" value="CELL DIVISION PROTEIN SEPF"/>
    <property type="match status" value="1"/>
</dbReference>
<dbReference type="EMBL" id="PHNE01000002">
    <property type="protein sequence ID" value="PPE05452.1"/>
    <property type="molecule type" value="Genomic_DNA"/>
</dbReference>
<organism evidence="5 6">
    <name type="scientific">Williamsoniiplasma lucivorax</name>
    <dbReference type="NCBI Taxonomy" id="209274"/>
    <lineage>
        <taxon>Bacteria</taxon>
        <taxon>Bacillati</taxon>
        <taxon>Mycoplasmatota</taxon>
        <taxon>Mollicutes</taxon>
        <taxon>Entomoplasmatales</taxon>
        <taxon>Williamsoniiplasma</taxon>
    </lineage>
</organism>
<dbReference type="InterPro" id="IPR007561">
    <property type="entry name" value="Cell_div_SepF/SepF-rel"/>
</dbReference>
<dbReference type="InterPro" id="IPR023052">
    <property type="entry name" value="Cell_div_SepF"/>
</dbReference>
<dbReference type="GO" id="GO:0000917">
    <property type="term" value="P:division septum assembly"/>
    <property type="evidence" value="ECO:0007669"/>
    <property type="project" value="UniProtKB-KW"/>
</dbReference>
<reference evidence="5 6" key="1">
    <citation type="submission" date="2017-11" db="EMBL/GenBank/DDBJ databases">
        <title>Genome sequence of Entomoplasma lucivorax PIPN-2 (ATCC 49196).</title>
        <authorList>
            <person name="Lo W.-S."/>
            <person name="Gasparich G.E."/>
            <person name="Kuo C.-H."/>
        </authorList>
    </citation>
    <scope>NUCLEOTIDE SEQUENCE [LARGE SCALE GENOMIC DNA]</scope>
    <source>
        <strain evidence="5 6">PIPN-2</strain>
    </source>
</reference>
<dbReference type="Pfam" id="PF04472">
    <property type="entry name" value="SepF"/>
    <property type="match status" value="1"/>
</dbReference>
<keyword evidence="2" id="KW-0717">Septation</keyword>
<name>A0A2S5RE05_9MOLU</name>
<dbReference type="STRING" id="1399797.GCA_000518285_00241"/>
<gene>
    <name evidence="5" type="primary">sepF</name>
    <name evidence="5" type="ORF">ELUCI_v1c05450</name>
</gene>
<evidence type="ECO:0000313" key="5">
    <source>
        <dbReference type="EMBL" id="PPE05452.1"/>
    </source>
</evidence>
<proteinExistence type="predicted"/>
<evidence type="ECO:0000313" key="6">
    <source>
        <dbReference type="Proteomes" id="UP000237865"/>
    </source>
</evidence>
<comment type="caution">
    <text evidence="5">The sequence shown here is derived from an EMBL/GenBank/DDBJ whole genome shotgun (WGS) entry which is preliminary data.</text>
</comment>